<dbReference type="CDD" id="cd00609">
    <property type="entry name" value="AAT_like"/>
    <property type="match status" value="1"/>
</dbReference>
<dbReference type="GO" id="GO:0004400">
    <property type="term" value="F:histidinol-phosphate transaminase activity"/>
    <property type="evidence" value="ECO:0007669"/>
    <property type="project" value="UniProtKB-EC"/>
</dbReference>
<dbReference type="NCBIfam" id="TIGR01141">
    <property type="entry name" value="hisC"/>
    <property type="match status" value="1"/>
</dbReference>
<dbReference type="InterPro" id="IPR005861">
    <property type="entry name" value="HisP_aminotrans"/>
</dbReference>
<dbReference type="HAMAP" id="MF_01023">
    <property type="entry name" value="HisC_aminotrans_2"/>
    <property type="match status" value="1"/>
</dbReference>
<dbReference type="InterPro" id="IPR050106">
    <property type="entry name" value="HistidinolP_aminotransfase"/>
</dbReference>
<dbReference type="InterPro" id="IPR015424">
    <property type="entry name" value="PyrdxlP-dep_Trfase"/>
</dbReference>
<dbReference type="InterPro" id="IPR015422">
    <property type="entry name" value="PyrdxlP-dep_Trfase_small"/>
</dbReference>
<evidence type="ECO:0000313" key="11">
    <source>
        <dbReference type="Proteomes" id="UP000729290"/>
    </source>
</evidence>
<evidence type="ECO:0000256" key="6">
    <source>
        <dbReference type="ARBA" id="ARBA00022898"/>
    </source>
</evidence>
<dbReference type="Gene3D" id="3.40.640.10">
    <property type="entry name" value="Type I PLP-dependent aspartate aminotransferase-like (Major domain)"/>
    <property type="match status" value="1"/>
</dbReference>
<comment type="catalytic activity">
    <reaction evidence="7 8">
        <text>L-histidinol phosphate + 2-oxoglutarate = 3-(imidazol-4-yl)-2-oxopropyl phosphate + L-glutamate</text>
        <dbReference type="Rhea" id="RHEA:23744"/>
        <dbReference type="ChEBI" id="CHEBI:16810"/>
        <dbReference type="ChEBI" id="CHEBI:29985"/>
        <dbReference type="ChEBI" id="CHEBI:57766"/>
        <dbReference type="ChEBI" id="CHEBI:57980"/>
        <dbReference type="EC" id="2.6.1.9"/>
    </reaction>
</comment>
<proteinExistence type="inferred from homology"/>
<dbReference type="InterPro" id="IPR001917">
    <property type="entry name" value="Aminotrans_II_pyridoxalP_BS"/>
</dbReference>
<comment type="similarity">
    <text evidence="8">Belongs to the class-II pyridoxal-phosphate-dependent aminotransferase family. Histidinol-phosphate aminotransferase subfamily.</text>
</comment>
<comment type="subunit">
    <text evidence="3 8">Homodimer.</text>
</comment>
<gene>
    <name evidence="8" type="primary">hisC</name>
    <name evidence="10" type="ORF">H9X83_05100</name>
</gene>
<organism evidence="10 11">
    <name type="scientific">Anaerotignum lactatifermentans</name>
    <dbReference type="NCBI Taxonomy" id="160404"/>
    <lineage>
        <taxon>Bacteria</taxon>
        <taxon>Bacillati</taxon>
        <taxon>Bacillota</taxon>
        <taxon>Clostridia</taxon>
        <taxon>Lachnospirales</taxon>
        <taxon>Anaerotignaceae</taxon>
        <taxon>Anaerotignum</taxon>
    </lineage>
</organism>
<dbReference type="Pfam" id="PF00155">
    <property type="entry name" value="Aminotran_1_2"/>
    <property type="match status" value="1"/>
</dbReference>
<keyword evidence="6 8" id="KW-0663">Pyridoxal phosphate</keyword>
<protein>
    <recommendedName>
        <fullName evidence="8">Histidinol-phosphate aminotransferase</fullName>
        <ecNumber evidence="8">2.6.1.9</ecNumber>
    </recommendedName>
    <alternativeName>
        <fullName evidence="8">Imidazole acetol-phosphate transaminase</fullName>
    </alternativeName>
</protein>
<keyword evidence="5 8" id="KW-0808">Transferase</keyword>
<reference evidence="10 11" key="1">
    <citation type="journal article" date="2021" name="Sci. Rep.">
        <title>The distribution of antibiotic resistance genes in chicken gut microbiota commensals.</title>
        <authorList>
            <person name="Juricova H."/>
            <person name="Matiasovicova J."/>
            <person name="Kubasova T."/>
            <person name="Cejkova D."/>
            <person name="Rychlik I."/>
        </authorList>
    </citation>
    <scope>NUCLEOTIDE SEQUENCE [LARGE SCALE GENOMIC DNA]</scope>
    <source>
        <strain evidence="10 11">An431b</strain>
    </source>
</reference>
<keyword evidence="11" id="KW-1185">Reference proteome</keyword>
<evidence type="ECO:0000259" key="9">
    <source>
        <dbReference type="Pfam" id="PF00155"/>
    </source>
</evidence>
<dbReference type="PANTHER" id="PTHR43643:SF3">
    <property type="entry name" value="HISTIDINOL-PHOSPHATE AMINOTRANSFERASE"/>
    <property type="match status" value="1"/>
</dbReference>
<dbReference type="Proteomes" id="UP000729290">
    <property type="component" value="Unassembled WGS sequence"/>
</dbReference>
<evidence type="ECO:0000256" key="4">
    <source>
        <dbReference type="ARBA" id="ARBA00022576"/>
    </source>
</evidence>
<accession>A0ABS2G9H8</accession>
<dbReference type="InterPro" id="IPR015421">
    <property type="entry name" value="PyrdxlP-dep_Trfase_major"/>
</dbReference>
<evidence type="ECO:0000256" key="3">
    <source>
        <dbReference type="ARBA" id="ARBA00011738"/>
    </source>
</evidence>
<keyword evidence="8" id="KW-0368">Histidine biosynthesis</keyword>
<evidence type="ECO:0000256" key="5">
    <source>
        <dbReference type="ARBA" id="ARBA00022679"/>
    </source>
</evidence>
<name>A0ABS2G9H8_9FIRM</name>
<evidence type="ECO:0000256" key="1">
    <source>
        <dbReference type="ARBA" id="ARBA00001933"/>
    </source>
</evidence>
<keyword evidence="4 8" id="KW-0032">Aminotransferase</keyword>
<feature type="modified residue" description="N6-(pyridoxal phosphate)lysine" evidence="8">
    <location>
        <position position="210"/>
    </location>
</feature>
<feature type="domain" description="Aminotransferase class I/classII large" evidence="9">
    <location>
        <begin position="26"/>
        <end position="345"/>
    </location>
</feature>
<dbReference type="Gene3D" id="3.90.1150.10">
    <property type="entry name" value="Aspartate Aminotransferase, domain 1"/>
    <property type="match status" value="1"/>
</dbReference>
<dbReference type="SUPFAM" id="SSF53383">
    <property type="entry name" value="PLP-dependent transferases"/>
    <property type="match status" value="1"/>
</dbReference>
<evidence type="ECO:0000256" key="8">
    <source>
        <dbReference type="HAMAP-Rule" id="MF_01023"/>
    </source>
</evidence>
<sequence>MSRFMSARFAGLEAYTPGEQPQDMQYVKLNTNESPYPPSPEVFARLSREEIEKLQLYPDPEGKILRQKLAALYGVGPENIFLSNGSDDILNFAFMAFCDESHGAVFPEISYGFYPVYADLYGVKAKKIPLKEDFSIDHKDYCHAGGMVVIANPNAPTGMEISQAQIREILRTNPDNVVIIDEAYIDFGGTSCVELVKEYENLLVVQTFSKSRSMAGARLGFAIASAGLIEDLNKIKYSTNPYNINRLTLAAGEAAVDSNEYYMENCKKIAATRERTTAALREMGFTVLDSVANFIFAKSDAISGAALYAGLKKKGVLVRYFGKKRIEDFVRITIGTDEQMEILLEKTKELLKEGKA</sequence>
<dbReference type="PROSITE" id="PS00599">
    <property type="entry name" value="AA_TRANSFER_CLASS_2"/>
    <property type="match status" value="1"/>
</dbReference>
<comment type="cofactor">
    <cofactor evidence="1 8">
        <name>pyridoxal 5'-phosphate</name>
        <dbReference type="ChEBI" id="CHEBI:597326"/>
    </cofactor>
</comment>
<dbReference type="PANTHER" id="PTHR43643">
    <property type="entry name" value="HISTIDINOL-PHOSPHATE AMINOTRANSFERASE 2"/>
    <property type="match status" value="1"/>
</dbReference>
<evidence type="ECO:0000313" key="10">
    <source>
        <dbReference type="EMBL" id="MBM6877532.1"/>
    </source>
</evidence>
<comment type="caution">
    <text evidence="10">The sequence shown here is derived from an EMBL/GenBank/DDBJ whole genome shotgun (WGS) entry which is preliminary data.</text>
</comment>
<comment type="pathway">
    <text evidence="2 8">Amino-acid biosynthesis; L-histidine biosynthesis; L-histidine from 5-phospho-alpha-D-ribose 1-diphosphate: step 7/9.</text>
</comment>
<dbReference type="EC" id="2.6.1.9" evidence="8"/>
<evidence type="ECO:0000256" key="2">
    <source>
        <dbReference type="ARBA" id="ARBA00005011"/>
    </source>
</evidence>
<dbReference type="InterPro" id="IPR004839">
    <property type="entry name" value="Aminotransferase_I/II_large"/>
</dbReference>
<dbReference type="RefSeq" id="WP_205133443.1">
    <property type="nucleotide sequence ID" value="NZ_JACSNT010000006.1"/>
</dbReference>
<evidence type="ECO:0000256" key="7">
    <source>
        <dbReference type="ARBA" id="ARBA00047481"/>
    </source>
</evidence>
<keyword evidence="8" id="KW-0028">Amino-acid biosynthesis</keyword>
<dbReference type="EMBL" id="JACSNV010000005">
    <property type="protein sequence ID" value="MBM6877532.1"/>
    <property type="molecule type" value="Genomic_DNA"/>
</dbReference>